<gene>
    <name evidence="2" type="ORF">ABUK86_10510</name>
</gene>
<feature type="transmembrane region" description="Helical" evidence="1">
    <location>
        <begin position="190"/>
        <end position="208"/>
    </location>
</feature>
<name>A0ABV1ZT05_9ACTN</name>
<accession>A0ABV1ZT05</accession>
<comment type="caution">
    <text evidence="2">The sequence shown here is derived from an EMBL/GenBank/DDBJ whole genome shotgun (WGS) entry which is preliminary data.</text>
</comment>
<sequence length="217" mass="22515">MARLVRGSSRSTVSGWGGAFAAGLVAVGLAAASASASAEENPRGLPGSAPGEEGRMPLVGLSVVVGDEPANPGEEVTLRTTVANSDGDPVRGALLAQHFPEELEVLEVDGGGSADQGIVNWRVEVPAGEEAVYTVRARVAEGAVPDKRVMSTACLLLDRDADPAACASNTVVVTEVTAMSRVSEYVGREWLLRSVGAALVVGLAWLMWRRRGVLRRG</sequence>
<evidence type="ECO:0000313" key="2">
    <source>
        <dbReference type="EMBL" id="MES0834213.1"/>
    </source>
</evidence>
<evidence type="ECO:0008006" key="4">
    <source>
        <dbReference type="Google" id="ProtNLM"/>
    </source>
</evidence>
<keyword evidence="1" id="KW-0812">Transmembrane</keyword>
<proteinExistence type="predicted"/>
<evidence type="ECO:0000256" key="1">
    <source>
        <dbReference type="SAM" id="Phobius"/>
    </source>
</evidence>
<keyword evidence="3" id="KW-1185">Reference proteome</keyword>
<dbReference type="Proteomes" id="UP001432401">
    <property type="component" value="Unassembled WGS sequence"/>
</dbReference>
<evidence type="ECO:0000313" key="3">
    <source>
        <dbReference type="Proteomes" id="UP001432401"/>
    </source>
</evidence>
<protein>
    <recommendedName>
        <fullName evidence="4">DUF11 domain-containing protein</fullName>
    </recommendedName>
</protein>
<dbReference type="EMBL" id="JBEQNB010000005">
    <property type="protein sequence ID" value="MES0834213.1"/>
    <property type="molecule type" value="Genomic_DNA"/>
</dbReference>
<organism evidence="2 3">
    <name type="scientific">Nocardiopsis tropica</name>
    <dbReference type="NCBI Taxonomy" id="109330"/>
    <lineage>
        <taxon>Bacteria</taxon>
        <taxon>Bacillati</taxon>
        <taxon>Actinomycetota</taxon>
        <taxon>Actinomycetes</taxon>
        <taxon>Streptosporangiales</taxon>
        <taxon>Nocardiopsidaceae</taxon>
        <taxon>Nocardiopsis</taxon>
    </lineage>
</organism>
<keyword evidence="1" id="KW-0472">Membrane</keyword>
<reference evidence="2 3" key="1">
    <citation type="submission" date="2024-06" db="EMBL/GenBank/DDBJ databases">
        <authorList>
            <person name="Bataeva Y.V."/>
            <person name="Grigorian L.N."/>
            <person name="Solomentsev V.I."/>
        </authorList>
    </citation>
    <scope>NUCLEOTIDE SEQUENCE [LARGE SCALE GENOMIC DNA]</scope>
    <source>
        <strain evidence="3">SCPM-O-B-12605 (RCAM04882)</strain>
    </source>
</reference>
<dbReference type="RefSeq" id="WP_352983360.1">
    <property type="nucleotide sequence ID" value="NZ_JBEQNA010000004.1"/>
</dbReference>
<keyword evidence="1" id="KW-1133">Transmembrane helix</keyword>